<keyword evidence="5" id="KW-0547">Nucleotide-binding</keyword>
<keyword evidence="10" id="KW-0732">Signal</keyword>
<dbReference type="STRING" id="1313296.SAMN05661091_4695"/>
<protein>
    <recommendedName>
        <fullName evidence="2">histidine kinase</fullName>
        <ecNumber evidence="2">2.7.13.3</ecNumber>
    </recommendedName>
</protein>
<dbReference type="Proteomes" id="UP000192940">
    <property type="component" value="Chromosome I"/>
</dbReference>
<evidence type="ECO:0000256" key="3">
    <source>
        <dbReference type="ARBA" id="ARBA00022553"/>
    </source>
</evidence>
<dbReference type="InterPro" id="IPR005467">
    <property type="entry name" value="His_kinase_dom"/>
</dbReference>
<feature type="domain" description="Histidine kinase" evidence="11">
    <location>
        <begin position="424"/>
        <end position="628"/>
    </location>
</feature>
<feature type="transmembrane region" description="Helical" evidence="9">
    <location>
        <begin position="371"/>
        <end position="389"/>
    </location>
</feature>
<feature type="transmembrane region" description="Helical" evidence="9">
    <location>
        <begin position="179"/>
        <end position="198"/>
    </location>
</feature>
<reference evidence="13" key="1">
    <citation type="submission" date="2017-04" db="EMBL/GenBank/DDBJ databases">
        <authorList>
            <person name="Varghese N."/>
            <person name="Submissions S."/>
        </authorList>
    </citation>
    <scope>NUCLEOTIDE SEQUENCE [LARGE SCALE GENOMIC DNA]</scope>
    <source>
        <strain evidence="13">N3/975</strain>
    </source>
</reference>
<keyword evidence="7" id="KW-0067">ATP-binding</keyword>
<dbReference type="CDD" id="cd00082">
    <property type="entry name" value="HisKA"/>
    <property type="match status" value="1"/>
</dbReference>
<dbReference type="SUPFAM" id="SSF55874">
    <property type="entry name" value="ATPase domain of HSP90 chaperone/DNA topoisomerase II/histidine kinase"/>
    <property type="match status" value="1"/>
</dbReference>
<dbReference type="PANTHER" id="PTHR43065">
    <property type="entry name" value="SENSOR HISTIDINE KINASE"/>
    <property type="match status" value="1"/>
</dbReference>
<evidence type="ECO:0000256" key="4">
    <source>
        <dbReference type="ARBA" id="ARBA00022679"/>
    </source>
</evidence>
<feature type="transmembrane region" description="Helical" evidence="9">
    <location>
        <begin position="238"/>
        <end position="258"/>
    </location>
</feature>
<feature type="transmembrane region" description="Helical" evidence="9">
    <location>
        <begin position="337"/>
        <end position="359"/>
    </location>
</feature>
<evidence type="ECO:0000256" key="5">
    <source>
        <dbReference type="ARBA" id="ARBA00022741"/>
    </source>
</evidence>
<evidence type="ECO:0000259" key="11">
    <source>
        <dbReference type="PROSITE" id="PS50109"/>
    </source>
</evidence>
<keyword evidence="3" id="KW-0597">Phosphoprotein</keyword>
<dbReference type="InterPro" id="IPR036890">
    <property type="entry name" value="HATPase_C_sf"/>
</dbReference>
<evidence type="ECO:0000256" key="2">
    <source>
        <dbReference type="ARBA" id="ARBA00012438"/>
    </source>
</evidence>
<dbReference type="InterPro" id="IPR003661">
    <property type="entry name" value="HisK_dim/P_dom"/>
</dbReference>
<keyword evidence="13" id="KW-1185">Reference proteome</keyword>
<evidence type="ECO:0000256" key="10">
    <source>
        <dbReference type="SAM" id="SignalP"/>
    </source>
</evidence>
<dbReference type="PRINTS" id="PR00344">
    <property type="entry name" value="BCTRLSENSOR"/>
</dbReference>
<evidence type="ECO:0000256" key="1">
    <source>
        <dbReference type="ARBA" id="ARBA00000085"/>
    </source>
</evidence>
<dbReference type="Pfam" id="PF02518">
    <property type="entry name" value="HATPase_c"/>
    <property type="match status" value="1"/>
</dbReference>
<dbReference type="SMART" id="SM00388">
    <property type="entry name" value="HisKA"/>
    <property type="match status" value="1"/>
</dbReference>
<evidence type="ECO:0000256" key="7">
    <source>
        <dbReference type="ARBA" id="ARBA00022840"/>
    </source>
</evidence>
<keyword evidence="4" id="KW-0808">Transferase</keyword>
<dbReference type="PANTHER" id="PTHR43065:SF46">
    <property type="entry name" value="C4-DICARBOXYLATE TRANSPORT SENSOR PROTEIN DCTB"/>
    <property type="match status" value="1"/>
</dbReference>
<keyword evidence="9" id="KW-0472">Membrane</keyword>
<dbReference type="SMART" id="SM00387">
    <property type="entry name" value="HATPase_c"/>
    <property type="match status" value="1"/>
</dbReference>
<evidence type="ECO:0000313" key="12">
    <source>
        <dbReference type="EMBL" id="SMF89563.1"/>
    </source>
</evidence>
<evidence type="ECO:0000313" key="13">
    <source>
        <dbReference type="Proteomes" id="UP000192940"/>
    </source>
</evidence>
<comment type="catalytic activity">
    <reaction evidence="1">
        <text>ATP + protein L-histidine = ADP + protein N-phospho-L-histidine.</text>
        <dbReference type="EC" id="2.7.13.3"/>
    </reaction>
</comment>
<keyword evidence="9" id="KW-0812">Transmembrane</keyword>
<dbReference type="EC" id="2.7.13.3" evidence="2"/>
<feature type="signal peptide" evidence="10">
    <location>
        <begin position="1"/>
        <end position="29"/>
    </location>
</feature>
<dbReference type="InterPro" id="IPR003594">
    <property type="entry name" value="HATPase_dom"/>
</dbReference>
<keyword evidence="8" id="KW-0902">Two-component regulatory system</keyword>
<keyword evidence="9" id="KW-1133">Transmembrane helix</keyword>
<feature type="transmembrane region" description="Helical" evidence="9">
    <location>
        <begin position="301"/>
        <end position="330"/>
    </location>
</feature>
<proteinExistence type="predicted"/>
<dbReference type="InterPro" id="IPR004358">
    <property type="entry name" value="Sig_transdc_His_kin-like_C"/>
</dbReference>
<dbReference type="InterPro" id="IPR036097">
    <property type="entry name" value="HisK_dim/P_sf"/>
</dbReference>
<feature type="transmembrane region" description="Helical" evidence="9">
    <location>
        <begin position="210"/>
        <end position="232"/>
    </location>
</feature>
<dbReference type="EMBL" id="LT840184">
    <property type="protein sequence ID" value="SMF89563.1"/>
    <property type="molecule type" value="Genomic_DNA"/>
</dbReference>
<gene>
    <name evidence="12" type="ORF">SAMN05661091_4695</name>
</gene>
<dbReference type="PROSITE" id="PS50109">
    <property type="entry name" value="HIS_KIN"/>
    <property type="match status" value="1"/>
</dbReference>
<sequence>MKFTLKFRVLLLFIFTAALLYCVSGTAHGKSTDALNITDWSILWSDSAGDSSESVPLNVPADEWQPAASKILKPPSAKAVWIKMELPAVDTSTPSILLDKIYGKEISIFADEVKLYESSRTYNYKRNQIFLPLYEELTAGNLYIRVVMSKDYVNMQDKAYVGDFHTLLTRFVKNNLVDIVLGCTFIFIACVMLVWSIFLNRRYMVSVFSLSLVILSVGILVFTYSPFLYTLFENYGRLFTQLYDISLLILLPSFSLFFEKMFGPGQNGLLRKLRKFQMGYSAFCLLFLLLNYLSSDRFNEMYYFFSVKVLGFMMIIQFMLLFVSSMVYAVKGNKDAVIFNIGFAIFAGISLGELIRFFVSGGDYHLFLWKWGVAGFIGALIIILGRVFAQNHEQIIKYSKELKMFNNELQRSEKMDIISELAASVAHEVRNPLQVTRGFLQLLSGKSKAAEREYLDMAMIELDRASGIITDFLTFAKPEYGRVAVLQVSDEFKHIEGILAPLAHLQGGKITVDIPDDICIQGNSSKFKQALINIIKNSIEALDGEGQIHIRAYVVQEQVFIHVEDDGEGMDADVLTRLGEPYFSNKTKGTGLGLMVTFRIIEAMEGNIHYSSKKGVGTEAVITLPAAGS</sequence>
<feature type="chain" id="PRO_5012033053" description="histidine kinase" evidence="10">
    <location>
        <begin position="30"/>
        <end position="629"/>
    </location>
</feature>
<dbReference type="GO" id="GO:0000155">
    <property type="term" value="F:phosphorelay sensor kinase activity"/>
    <property type="evidence" value="ECO:0007669"/>
    <property type="project" value="InterPro"/>
</dbReference>
<feature type="transmembrane region" description="Helical" evidence="9">
    <location>
        <begin position="278"/>
        <end position="295"/>
    </location>
</feature>
<dbReference type="Gene3D" id="1.10.287.130">
    <property type="match status" value="1"/>
</dbReference>
<name>A0A1X7HN05_9BACL</name>
<organism evidence="12 13">
    <name type="scientific">Paenibacillus uliginis N3/975</name>
    <dbReference type="NCBI Taxonomy" id="1313296"/>
    <lineage>
        <taxon>Bacteria</taxon>
        <taxon>Bacillati</taxon>
        <taxon>Bacillota</taxon>
        <taxon>Bacilli</taxon>
        <taxon>Bacillales</taxon>
        <taxon>Paenibacillaceae</taxon>
        <taxon>Paenibacillus</taxon>
    </lineage>
</organism>
<dbReference type="RefSeq" id="WP_208915415.1">
    <property type="nucleotide sequence ID" value="NZ_LT840184.1"/>
</dbReference>
<dbReference type="Gene3D" id="3.30.565.10">
    <property type="entry name" value="Histidine kinase-like ATPase, C-terminal domain"/>
    <property type="match status" value="1"/>
</dbReference>
<accession>A0A1X7HN05</accession>
<keyword evidence="6 12" id="KW-0418">Kinase</keyword>
<dbReference type="GO" id="GO:0005524">
    <property type="term" value="F:ATP binding"/>
    <property type="evidence" value="ECO:0007669"/>
    <property type="project" value="UniProtKB-KW"/>
</dbReference>
<evidence type="ECO:0000256" key="8">
    <source>
        <dbReference type="ARBA" id="ARBA00023012"/>
    </source>
</evidence>
<evidence type="ECO:0000256" key="9">
    <source>
        <dbReference type="SAM" id="Phobius"/>
    </source>
</evidence>
<evidence type="ECO:0000256" key="6">
    <source>
        <dbReference type="ARBA" id="ARBA00022777"/>
    </source>
</evidence>
<dbReference type="Pfam" id="PF00512">
    <property type="entry name" value="HisKA"/>
    <property type="match status" value="1"/>
</dbReference>
<dbReference type="SUPFAM" id="SSF47384">
    <property type="entry name" value="Homodimeric domain of signal transducing histidine kinase"/>
    <property type="match status" value="1"/>
</dbReference>
<dbReference type="AlphaFoldDB" id="A0A1X7HN05"/>